<evidence type="ECO:0000313" key="2">
    <source>
        <dbReference type="Proteomes" id="UP000309997"/>
    </source>
</evidence>
<dbReference type="EMBL" id="RCHU02000002">
    <property type="protein sequence ID" value="KAL3603306.1"/>
    <property type="molecule type" value="Genomic_DNA"/>
</dbReference>
<name>A0ACC4CPZ1_POPAL</name>
<evidence type="ECO:0000313" key="1">
    <source>
        <dbReference type="EMBL" id="KAL3603306.1"/>
    </source>
</evidence>
<dbReference type="Proteomes" id="UP000309997">
    <property type="component" value="Unassembled WGS sequence"/>
</dbReference>
<reference evidence="1 2" key="1">
    <citation type="journal article" date="2024" name="Plant Biotechnol. J.">
        <title>Genome and CRISPR/Cas9 system of a widespread forest tree (Populus alba) in the world.</title>
        <authorList>
            <person name="Liu Y.J."/>
            <person name="Jiang P.F."/>
            <person name="Han X.M."/>
            <person name="Li X.Y."/>
            <person name="Wang H.M."/>
            <person name="Wang Y.J."/>
            <person name="Wang X.X."/>
            <person name="Zeng Q.Y."/>
        </authorList>
    </citation>
    <scope>NUCLEOTIDE SEQUENCE [LARGE SCALE GENOMIC DNA]</scope>
    <source>
        <strain evidence="2">cv. PAL-ZL1</strain>
    </source>
</reference>
<proteinExistence type="predicted"/>
<organism evidence="1 2">
    <name type="scientific">Populus alba</name>
    <name type="common">White poplar</name>
    <dbReference type="NCBI Taxonomy" id="43335"/>
    <lineage>
        <taxon>Eukaryota</taxon>
        <taxon>Viridiplantae</taxon>
        <taxon>Streptophyta</taxon>
        <taxon>Embryophyta</taxon>
        <taxon>Tracheophyta</taxon>
        <taxon>Spermatophyta</taxon>
        <taxon>Magnoliopsida</taxon>
        <taxon>eudicotyledons</taxon>
        <taxon>Gunneridae</taxon>
        <taxon>Pentapetalae</taxon>
        <taxon>rosids</taxon>
        <taxon>fabids</taxon>
        <taxon>Malpighiales</taxon>
        <taxon>Salicaceae</taxon>
        <taxon>Saliceae</taxon>
        <taxon>Populus</taxon>
    </lineage>
</organism>
<sequence length="309" mass="34620">MSSSRKFTLKSSDGEAFEVDEAVALESQTIRHMIEEDCADNAIPLPNVTSKILSKVIEYCKKHVETPKSDDRPSSADDDLKSWDAEFVKVDQATLFDLILAANYLNIKNLLDLTCQTVADMIKGKTPEEIRKTFNIKNDFTPEEEEEVRRENQWAFELPNYAILSYHTDALLSILWHPQIHNLEIGFMLVGLTVMVRPLGASMVREYVELPSPATFVRVLILPVDIMADLIAEGLQEGYWDLTTAAIPETCGHDMEVPEIMLNFGDSLPLRVTSVSFAIQAASMSTPGAAISGCKARRQENNLFTHILR</sequence>
<keyword evidence="2" id="KW-1185">Reference proteome</keyword>
<gene>
    <name evidence="1" type="ORF">D5086_004165</name>
</gene>
<accession>A0ACC4CPZ1</accession>
<comment type="caution">
    <text evidence="1">The sequence shown here is derived from an EMBL/GenBank/DDBJ whole genome shotgun (WGS) entry which is preliminary data.</text>
</comment>
<protein>
    <submittedName>
        <fullName evidence="1">Uncharacterized protein</fullName>
    </submittedName>
</protein>